<protein>
    <recommendedName>
        <fullName evidence="2">Carbohydrate binding domain-containing protein</fullName>
    </recommendedName>
</protein>
<keyword evidence="4" id="KW-1185">Reference proteome</keyword>
<dbReference type="InterPro" id="IPR019028">
    <property type="entry name" value="CBM_49"/>
</dbReference>
<dbReference type="PANTHER" id="PTHR33239:SF11">
    <property type="entry name" value="CARBOHYDRATE BINDING DOMAIN-CONTAINING PROTEIN-RELATED"/>
    <property type="match status" value="1"/>
</dbReference>
<dbReference type="PANTHER" id="PTHR33239">
    <property type="entry name" value="CELLULOSE-BINDING DOMAIN-CONTAINING PROTEIN-RELATED"/>
    <property type="match status" value="1"/>
</dbReference>
<dbReference type="Proteomes" id="UP001344447">
    <property type="component" value="Unassembled WGS sequence"/>
</dbReference>
<dbReference type="GO" id="GO:0030198">
    <property type="term" value="P:extracellular matrix organization"/>
    <property type="evidence" value="ECO:0007669"/>
    <property type="project" value="TreeGrafter"/>
</dbReference>
<dbReference type="GO" id="GO:0005201">
    <property type="term" value="F:extracellular matrix structural constituent"/>
    <property type="evidence" value="ECO:0007669"/>
    <property type="project" value="TreeGrafter"/>
</dbReference>
<proteinExistence type="predicted"/>
<name>A0AAN7U158_9MYCE</name>
<dbReference type="SMART" id="SM01063">
    <property type="entry name" value="CBM49"/>
    <property type="match status" value="1"/>
</dbReference>
<gene>
    <name evidence="3" type="ORF">RB653_004521</name>
</gene>
<dbReference type="GO" id="GO:0031012">
    <property type="term" value="C:extracellular matrix"/>
    <property type="evidence" value="ECO:0007669"/>
    <property type="project" value="TreeGrafter"/>
</dbReference>
<feature type="signal peptide" evidence="1">
    <location>
        <begin position="1"/>
        <end position="19"/>
    </location>
</feature>
<dbReference type="EMBL" id="JAVFKY010000001">
    <property type="protein sequence ID" value="KAK5582932.1"/>
    <property type="molecule type" value="Genomic_DNA"/>
</dbReference>
<evidence type="ECO:0000256" key="1">
    <source>
        <dbReference type="SAM" id="SignalP"/>
    </source>
</evidence>
<accession>A0AAN7U158</accession>
<organism evidence="3 4">
    <name type="scientific">Dictyostelium firmibasis</name>
    <dbReference type="NCBI Taxonomy" id="79012"/>
    <lineage>
        <taxon>Eukaryota</taxon>
        <taxon>Amoebozoa</taxon>
        <taxon>Evosea</taxon>
        <taxon>Eumycetozoa</taxon>
        <taxon>Dictyostelia</taxon>
        <taxon>Dictyosteliales</taxon>
        <taxon>Dictyosteliaceae</taxon>
        <taxon>Dictyostelium</taxon>
    </lineage>
</organism>
<evidence type="ECO:0000259" key="2">
    <source>
        <dbReference type="SMART" id="SM01063"/>
    </source>
</evidence>
<reference evidence="3 4" key="1">
    <citation type="submission" date="2023-11" db="EMBL/GenBank/DDBJ databases">
        <title>Dfirmibasis_genome.</title>
        <authorList>
            <person name="Edelbroek B."/>
            <person name="Kjellin J."/>
            <person name="Jerlstrom-Hultqvist J."/>
            <person name="Soderbom F."/>
        </authorList>
    </citation>
    <scope>NUCLEOTIDE SEQUENCE [LARGE SCALE GENOMIC DNA]</scope>
    <source>
        <strain evidence="3 4">TNS-C-14</strain>
    </source>
</reference>
<keyword evidence="1" id="KW-0732">Signal</keyword>
<evidence type="ECO:0000313" key="4">
    <source>
        <dbReference type="Proteomes" id="UP001344447"/>
    </source>
</evidence>
<dbReference type="AlphaFoldDB" id="A0AAN7U158"/>
<comment type="caution">
    <text evidence="3">The sequence shown here is derived from an EMBL/GenBank/DDBJ whole genome shotgun (WGS) entry which is preliminary data.</text>
</comment>
<sequence>MKFLAVLCIIFFTIAFAHANHYGCYNNSPCGAGRICHTSKGSCNCIEISHCFDVTLDSSKKSDWDFNGTHYAQYDVTIKNNNLMTDISDIFVGVNSNIAAKDYHQMWNIRRLETGELVLPYYQPAIAKNTTFNFGFILTGNNEPNLAILAVTY</sequence>
<dbReference type="Pfam" id="PF09478">
    <property type="entry name" value="CBM49"/>
    <property type="match status" value="1"/>
</dbReference>
<evidence type="ECO:0000313" key="3">
    <source>
        <dbReference type="EMBL" id="KAK5582932.1"/>
    </source>
</evidence>
<feature type="chain" id="PRO_5043004126" description="Carbohydrate binding domain-containing protein" evidence="1">
    <location>
        <begin position="20"/>
        <end position="153"/>
    </location>
</feature>
<feature type="domain" description="Carbohydrate binding" evidence="2">
    <location>
        <begin position="54"/>
        <end position="141"/>
    </location>
</feature>
<dbReference type="InterPro" id="IPR052879">
    <property type="entry name" value="Dd_Spore_Germination_Stalk"/>
</dbReference>
<dbReference type="GO" id="GO:0030246">
    <property type="term" value="F:carbohydrate binding"/>
    <property type="evidence" value="ECO:0007669"/>
    <property type="project" value="InterPro"/>
</dbReference>